<proteinExistence type="predicted"/>
<dbReference type="InterPro" id="IPR014756">
    <property type="entry name" value="Ig_E-set"/>
</dbReference>
<organism evidence="3 4">
    <name type="scientific">Cavenderia fasciculata</name>
    <name type="common">Slime mold</name>
    <name type="synonym">Dictyostelium fasciculatum</name>
    <dbReference type="NCBI Taxonomy" id="261658"/>
    <lineage>
        <taxon>Eukaryota</taxon>
        <taxon>Amoebozoa</taxon>
        <taxon>Evosea</taxon>
        <taxon>Eumycetozoa</taxon>
        <taxon>Dictyostelia</taxon>
        <taxon>Acytosteliales</taxon>
        <taxon>Cavenderiaceae</taxon>
        <taxon>Cavenderia</taxon>
    </lineage>
</organism>
<keyword evidence="1" id="KW-0325">Glycoprotein</keyword>
<evidence type="ECO:0000313" key="4">
    <source>
        <dbReference type="Proteomes" id="UP000007797"/>
    </source>
</evidence>
<feature type="domain" description="IPT/TIG" evidence="2">
    <location>
        <begin position="746"/>
        <end position="825"/>
    </location>
</feature>
<evidence type="ECO:0000259" key="2">
    <source>
        <dbReference type="Pfam" id="PF01833"/>
    </source>
</evidence>
<dbReference type="InterPro" id="IPR013783">
    <property type="entry name" value="Ig-like_fold"/>
</dbReference>
<gene>
    <name evidence="3" type="ORF">DFA_02134</name>
</gene>
<dbReference type="PANTHER" id="PTHR31341:SF12">
    <property type="entry name" value="IPT_TIG DOMAIN-CONTAINING PROTEIN"/>
    <property type="match status" value="1"/>
</dbReference>
<dbReference type="InterPro" id="IPR002909">
    <property type="entry name" value="IPT_dom"/>
</dbReference>
<dbReference type="CDD" id="cd00102">
    <property type="entry name" value="IPT"/>
    <property type="match status" value="1"/>
</dbReference>
<dbReference type="InterPro" id="IPR052014">
    <property type="entry name" value="Dictyostelium_Tiger"/>
</dbReference>
<sequence>MVDSSPRDINLPAPAGVTTIPLTFNPANVFNLVNRNPINSIAPTITRFAPGDNVFGTGVIVPAPTIAPATMTDIQLTQSLQYYVLYNGNLPVMDPARPLRYLFVGSSYIVPVDHKTDKSVTYTVSVHQTIRMERIPTLGYTGELTFDLYDYTVDTTNPVPVNVYTPKTPNLLVPTTNVPVDRLLPPIKVMRTDLTPTRVGHEFELVYPDAHFKSIKGIKAQDAFAPLFVAYSQGVAGICLIGDIDPIKGCTLEKAIRSSAPTVTELPVTPASPPPVPVSLPIAYGKPREVEVMYSTRIFEFSGTDNTFKILKFVSLFQEELRKLPPLLSGLAISSPNQFNIAIDTTIAQSTVTVDGTTIILKSDQLCADELSYLLLLTVVARESNIKGHASPLAYGTSPLNWSNGILIAISKLISNQITGIVPGTPPSLIGGCFTAVGAIDLVTFADNVNIGSFKNTAAATWSLVNSPYPDWSSDSMFKLLFKVKTTDHIQSFADFYNMKRLPPLPILYEKYIIIRPFSAKMDTDDDEPAARHMMSLFTIPTTTTSDIETNQNIVSPLQQLFNFIDQAAFTPDELLQLDNQQINLLKESLDKWVDISSENQGIKVLLKNPITQTSNQIIKYLDEVNSVQYGVSSEHIELCYLAIGGGGQQQQQYKIEICSPMSIVCLTNTLKRIQMTASTLSKNFGDLTFYYSPLSSDYDGYVSESGAVDGILIATLNSKLCDAQMTTLSSFQSNSFSTLCTQSGPIITSLSTNNGASIGGYQLSVNGYRFQSNLNVTVGGAKCSQTTFQTSQLVQCVVPPNTGINHLVSFSSNHIQSTPFYFSYNQPIINSVLVSDITRSVSEITINGANFGNSGSNGNDNALYISIDQYQCFNIIQHVDSTIRCRIKSRVAVNNFVNVSISNDNSNGIRQTSVFHLNQITNTQFNYSYVPNIVAVLPSHGFARDLVTVVGDSFANGDALPLSYFKDTRSTVLPPGDMGDDILTVRVPQITRDSQLLVSVDNIGSNLKSFTLDQPFIESISPSRVSSSGGVIIIKGGGWGMSRQAIDYVKLGSTPISCTPFNKFLECIVPPSTGEVNTLTVSFSGRVTTSYLSDYGMSYSTPRITSYTESSGVLTIRGVDFVNSGTSTSPQNSYLNVVSNMNRPISYQQLTFVNKTMITATLTSLLPGESVESVQVLIFGMKSNTYYHARYGCDGWVRNGDYNYIPLHYGVYPLKDYGFCVTPSCIASYQKSSGEAGCIIVVDSNTGVLTLSYEFTINLSTYVDAHIDGVFNNTFDTRGSEFTNSIMYILSYPTAASTLVTRRFYPSMSRIDCPSNCLINVSSTNASYIPIINNWRADFTVNKQPQSFDIGFYDKRIFGEPRSIFFDNTFGSGRSISLPYGRFRISFECQSYTISDPTNSINVAVYSPGIVNPTIYAPPGSNINQQATTFDVYRNGILNAYSGGLNSLGQAISFENIYHPRVPSYYIGTSLLVCSSIPPSNIWTCTVPPKTSSTPLTFSTYLMVGTTLTKLYKEFPITYTSVLVASGSVFMDYDKDNTFNNIDTKMAGHTVQIKSGSTVLASQNTVAGAIGFSFSMDYFPTNARIYIYPSPGYFSYIPSFPFSSPIVKDFPIAQSDYKKCQGFLTAGSEQLNLQFGTYDLSKFGWCKSPSVCANVITSQTFADHCTLVYSGTMVTIDYNAPVTLTFWHSNTPGQTYGVYANSPPPSVTQYVVLARSIMNGVYVVFNYAVPANGTLKFNVPYGTTNLVITTPSIFDHLVDGTTIDFTTSLTVPSYTKTLGVFSPATHYYNSASVNILSLPLGFYNFTWYSKQGQIKSFSAHPSMSIYVWNNAGTLYNVARNGNNIQLPDTLALTVENSPTDLYSFTVPPEGLQFRMPTPYTYVPFLFIEGLEIECENAYITCKIPSHIGGTTSKAKLKHTGTFFYHTWTITYQKRFEIPSAGSSYLAAGQSLTLGVNDLGVMIKYPLNPGVGQPYTYFSLSPTGIKIGFQAGPTNSHIYQVLSSQYDQSFTAPFSFKVESDYNIGLWGTKSGALSRGAWYLDKSPLPLQSSYLQVVRDGVIVQNSAGRVTWSRLKPLNYSGLARPLGAQIDYLDALDTNKNTLFKGQFLTNGESYLRVDTDGGIRLYNDNSFTTKVWEAKFTGGLIILTLAEKWVLTSTNLCAYGQSGIFLPVMLGCLNFYGQARYLFVAPPTYGSSQFSMTVTNYFGALVYSQGSAPTSPYKMIPGTFMEFGDALIHGQFLTNGVEKLYIKPNGVFRREASGSETTLASGVVNAIYASIPLQFSDLITVTPPGTYKYVFYPPPGHNLPNVDPVTKLVFVTAAGRGAGTSNPAAQFVIYDQKYWANI</sequence>
<reference evidence="4" key="1">
    <citation type="journal article" date="2011" name="Genome Res.">
        <title>Phylogeny-wide analysis of social amoeba genomes highlights ancient origins for complex intercellular communication.</title>
        <authorList>
            <person name="Heidel A.J."/>
            <person name="Lawal H.M."/>
            <person name="Felder M."/>
            <person name="Schilde C."/>
            <person name="Helps N.R."/>
            <person name="Tunggal B."/>
            <person name="Rivero F."/>
            <person name="John U."/>
            <person name="Schleicher M."/>
            <person name="Eichinger L."/>
            <person name="Platzer M."/>
            <person name="Noegel A.A."/>
            <person name="Schaap P."/>
            <person name="Gloeckner G."/>
        </authorList>
    </citation>
    <scope>NUCLEOTIDE SEQUENCE [LARGE SCALE GENOMIC DNA]</scope>
    <source>
        <strain evidence="4">SH3</strain>
    </source>
</reference>
<dbReference type="KEGG" id="dfa:DFA_02134"/>
<protein>
    <recommendedName>
        <fullName evidence="2">IPT/TIG domain-containing protein</fullName>
    </recommendedName>
</protein>
<dbReference type="Pfam" id="PF01833">
    <property type="entry name" value="TIG"/>
    <property type="match status" value="2"/>
</dbReference>
<dbReference type="GeneID" id="14871395"/>
<dbReference type="Gene3D" id="2.60.40.10">
    <property type="entry name" value="Immunoglobulins"/>
    <property type="match status" value="1"/>
</dbReference>
<dbReference type="PANTHER" id="PTHR31341">
    <property type="entry name" value="IPT/TIG DOMAIN-CONTAINING PROTEIN-RELATED-RELATED"/>
    <property type="match status" value="1"/>
</dbReference>
<name>F4PYT1_CACFS</name>
<feature type="domain" description="IPT/TIG" evidence="2">
    <location>
        <begin position="842"/>
        <end position="912"/>
    </location>
</feature>
<evidence type="ECO:0000256" key="1">
    <source>
        <dbReference type="ARBA" id="ARBA00023180"/>
    </source>
</evidence>
<accession>F4PYT1</accession>
<dbReference type="RefSeq" id="XP_004357618.1">
    <property type="nucleotide sequence ID" value="XM_004357561.1"/>
</dbReference>
<dbReference type="SUPFAM" id="SSF81296">
    <property type="entry name" value="E set domains"/>
    <property type="match status" value="1"/>
</dbReference>
<evidence type="ECO:0000313" key="3">
    <source>
        <dbReference type="EMBL" id="EGG19347.1"/>
    </source>
</evidence>
<dbReference type="EMBL" id="GL883015">
    <property type="protein sequence ID" value="EGG19347.1"/>
    <property type="molecule type" value="Genomic_DNA"/>
</dbReference>
<dbReference type="Proteomes" id="UP000007797">
    <property type="component" value="Unassembled WGS sequence"/>
</dbReference>
<dbReference type="OrthoDB" id="24519at2759"/>
<keyword evidence="4" id="KW-1185">Reference proteome</keyword>